<name>A0A3M8DN78_9BACL</name>
<accession>A0A3M8DN78</accession>
<dbReference type="InterPro" id="IPR009928">
    <property type="entry name" value="DnaI_N"/>
</dbReference>
<keyword evidence="3" id="KW-1185">Reference proteome</keyword>
<evidence type="ECO:0000313" key="3">
    <source>
        <dbReference type="Proteomes" id="UP000271031"/>
    </source>
</evidence>
<reference evidence="2 3" key="1">
    <citation type="submission" date="2018-10" db="EMBL/GenBank/DDBJ databases">
        <title>Phylogenomics of Brevibacillus.</title>
        <authorList>
            <person name="Dunlap C."/>
        </authorList>
    </citation>
    <scope>NUCLEOTIDE SEQUENCE [LARGE SCALE GENOMIC DNA]</scope>
    <source>
        <strain evidence="2 3">JCM 15716</strain>
    </source>
</reference>
<feature type="domain" description="AAA+ ATPase" evidence="1">
    <location>
        <begin position="164"/>
        <end position="306"/>
    </location>
</feature>
<dbReference type="SMART" id="SM00382">
    <property type="entry name" value="AAA"/>
    <property type="match status" value="1"/>
</dbReference>
<dbReference type="GO" id="GO:0005524">
    <property type="term" value="F:ATP binding"/>
    <property type="evidence" value="ECO:0007669"/>
    <property type="project" value="InterPro"/>
</dbReference>
<dbReference type="Proteomes" id="UP000271031">
    <property type="component" value="Unassembled WGS sequence"/>
</dbReference>
<dbReference type="OrthoDB" id="61127at2"/>
<dbReference type="InterPro" id="IPR027417">
    <property type="entry name" value="P-loop_NTPase"/>
</dbReference>
<dbReference type="AlphaFoldDB" id="A0A3M8DN78"/>
<proteinExistence type="predicted"/>
<gene>
    <name evidence="2" type="primary">dnaI</name>
    <name evidence="2" type="ORF">EDM56_10070</name>
</gene>
<dbReference type="Pfam" id="PF01695">
    <property type="entry name" value="IstB_IS21"/>
    <property type="match status" value="1"/>
</dbReference>
<protein>
    <submittedName>
        <fullName evidence="2">Primosomal protein DnaI</fullName>
    </submittedName>
</protein>
<dbReference type="PANTHER" id="PTHR30050:SF8">
    <property type="entry name" value="PRIMOSOMAL PROTEIN DNAI"/>
    <property type="match status" value="1"/>
</dbReference>
<dbReference type="RefSeq" id="WP_122917784.1">
    <property type="nucleotide sequence ID" value="NZ_RHHQ01000008.1"/>
</dbReference>
<organism evidence="2 3">
    <name type="scientific">Brevibacillus fluminis</name>
    <dbReference type="NCBI Taxonomy" id="511487"/>
    <lineage>
        <taxon>Bacteria</taxon>
        <taxon>Bacillati</taxon>
        <taxon>Bacillota</taxon>
        <taxon>Bacilli</taxon>
        <taxon>Bacillales</taxon>
        <taxon>Paenibacillaceae</taxon>
        <taxon>Brevibacillus</taxon>
    </lineage>
</organism>
<dbReference type="EMBL" id="RHHQ01000008">
    <property type="protein sequence ID" value="RNB89528.1"/>
    <property type="molecule type" value="Genomic_DNA"/>
</dbReference>
<dbReference type="Gene3D" id="3.40.50.300">
    <property type="entry name" value="P-loop containing nucleotide triphosphate hydrolases"/>
    <property type="match status" value="1"/>
</dbReference>
<sequence>METIGSFFEELAKRSSRMNNQVRTPDQQLDKMLQSSTYLQEFQRKHPDMTRDDMLRSLSMIYTAVKEQYCCQKCTALADCPNLVKGHATVLDVANRQVVSAISSCAKFQANEEMQRTQRLMRSYYVSEQTLHADFDGKLEVVVGNQEAVALALRFCDDFTLGKKPKGLYVHGPFGVGKSFLMGAVARELSKHNVQSLMVYVPDFVREIKESIADQSYSGKLEFLKEVPVLILDDIGAESLTPWIRDEILGVILHHRSSKQMPTLYTSNYSLEELEEHLSISNGNRIETTKAMRIMERIRHFVDVCEIEGVNRRLHA</sequence>
<dbReference type="InterPro" id="IPR002611">
    <property type="entry name" value="IstB_ATP-bd"/>
</dbReference>
<evidence type="ECO:0000313" key="2">
    <source>
        <dbReference type="EMBL" id="RNB89528.1"/>
    </source>
</evidence>
<dbReference type="Pfam" id="PF07319">
    <property type="entry name" value="DnaI_N"/>
    <property type="match status" value="1"/>
</dbReference>
<comment type="caution">
    <text evidence="2">The sequence shown here is derived from an EMBL/GenBank/DDBJ whole genome shotgun (WGS) entry which is preliminary data.</text>
</comment>
<dbReference type="GO" id="GO:0006260">
    <property type="term" value="P:DNA replication"/>
    <property type="evidence" value="ECO:0007669"/>
    <property type="project" value="TreeGrafter"/>
</dbReference>
<dbReference type="CDD" id="cd00009">
    <property type="entry name" value="AAA"/>
    <property type="match status" value="1"/>
</dbReference>
<dbReference type="SUPFAM" id="SSF52540">
    <property type="entry name" value="P-loop containing nucleoside triphosphate hydrolases"/>
    <property type="match status" value="1"/>
</dbReference>
<evidence type="ECO:0000259" key="1">
    <source>
        <dbReference type="SMART" id="SM00382"/>
    </source>
</evidence>
<dbReference type="PANTHER" id="PTHR30050">
    <property type="entry name" value="CHROMOSOMAL REPLICATION INITIATOR PROTEIN DNAA"/>
    <property type="match status" value="1"/>
</dbReference>
<dbReference type="NCBIfam" id="NF006505">
    <property type="entry name" value="PRK08939.1"/>
    <property type="match status" value="1"/>
</dbReference>
<dbReference type="InterPro" id="IPR003593">
    <property type="entry name" value="AAA+_ATPase"/>
</dbReference>